<proteinExistence type="predicted"/>
<dbReference type="Pfam" id="PF01476">
    <property type="entry name" value="LysM"/>
    <property type="match status" value="2"/>
</dbReference>
<dbReference type="Gene3D" id="3.10.350.10">
    <property type="entry name" value="LysM domain"/>
    <property type="match status" value="2"/>
</dbReference>
<reference evidence="3 4" key="1">
    <citation type="submission" date="2013-07" db="EMBL/GenBank/DDBJ databases">
        <title>Isolation of a new Chlamydia species from the feral Sacred Ibis (Threskiornis aethiopicus): Chlamydia ibidis.</title>
        <authorList>
            <person name="Vorimore F."/>
            <person name="Hsia R.-C."/>
            <person name="Huot-Creasy H."/>
            <person name="Bastian S."/>
            <person name="Deruyter L."/>
            <person name="Passet A."/>
            <person name="Sachse K."/>
            <person name="Bavoil P."/>
            <person name="Myers G."/>
            <person name="Laroucau K."/>
        </authorList>
    </citation>
    <scope>NUCLEOTIDE SEQUENCE [LARGE SCALE GENOMIC DNA]</scope>
    <source>
        <strain evidence="3 4">10-1398/6</strain>
    </source>
</reference>
<evidence type="ECO:0000313" key="3">
    <source>
        <dbReference type="EMBL" id="EQM62404.1"/>
    </source>
</evidence>
<keyword evidence="1" id="KW-1133">Transmembrane helix</keyword>
<gene>
    <name evidence="3" type="ORF">H359_0958</name>
</gene>
<evidence type="ECO:0000256" key="1">
    <source>
        <dbReference type="SAM" id="Phobius"/>
    </source>
</evidence>
<dbReference type="InterPro" id="IPR018392">
    <property type="entry name" value="LysM"/>
</dbReference>
<evidence type="ECO:0000313" key="4">
    <source>
        <dbReference type="Proteomes" id="UP000016064"/>
    </source>
</evidence>
<feature type="domain" description="LysM" evidence="2">
    <location>
        <begin position="132"/>
        <end position="175"/>
    </location>
</feature>
<accession>A0ABP2XE90</accession>
<dbReference type="PANTHER" id="PTHR33734">
    <property type="entry name" value="LYSM DOMAIN-CONTAINING GPI-ANCHORED PROTEIN 2"/>
    <property type="match status" value="1"/>
</dbReference>
<dbReference type="RefSeq" id="WP_020370564.1">
    <property type="nucleotide sequence ID" value="NZ_APJW01000003.1"/>
</dbReference>
<dbReference type="CDD" id="cd00118">
    <property type="entry name" value="LysM"/>
    <property type="match status" value="2"/>
</dbReference>
<keyword evidence="1" id="KW-0812">Transmembrane</keyword>
<dbReference type="Proteomes" id="UP000016064">
    <property type="component" value="Unassembled WGS sequence"/>
</dbReference>
<dbReference type="EMBL" id="APJW01000003">
    <property type="protein sequence ID" value="EQM62404.1"/>
    <property type="molecule type" value="Genomic_DNA"/>
</dbReference>
<keyword evidence="1" id="KW-0472">Membrane</keyword>
<protein>
    <submittedName>
        <fullName evidence="3">LysM domain protein</fullName>
    </submittedName>
</protein>
<dbReference type="InterPro" id="IPR036779">
    <property type="entry name" value="LysM_dom_sf"/>
</dbReference>
<dbReference type="PROSITE" id="PS51782">
    <property type="entry name" value="LYSM"/>
    <property type="match status" value="2"/>
</dbReference>
<dbReference type="SMART" id="SM00257">
    <property type="entry name" value="LysM"/>
    <property type="match status" value="2"/>
</dbReference>
<organism evidence="3 4">
    <name type="scientific">Chlamydia ibidis 10-1398/6</name>
    <dbReference type="NCBI Taxonomy" id="1046581"/>
    <lineage>
        <taxon>Bacteria</taxon>
        <taxon>Pseudomonadati</taxon>
        <taxon>Chlamydiota</taxon>
        <taxon>Chlamydiia</taxon>
        <taxon>Chlamydiales</taxon>
        <taxon>Chlamydiaceae</taxon>
        <taxon>Chlamydia/Chlamydophila group</taxon>
        <taxon>Chlamydia</taxon>
    </lineage>
</organism>
<dbReference type="SUPFAM" id="SSF54106">
    <property type="entry name" value="LysM domain"/>
    <property type="match status" value="2"/>
</dbReference>
<name>A0ABP2XE90_9CHLA</name>
<evidence type="ECO:0000259" key="2">
    <source>
        <dbReference type="PROSITE" id="PS51782"/>
    </source>
</evidence>
<comment type="caution">
    <text evidence="3">The sequence shown here is derived from an EMBL/GenBank/DDBJ whole genome shotgun (WGS) entry which is preliminary data.</text>
</comment>
<feature type="transmembrane region" description="Helical" evidence="1">
    <location>
        <begin position="7"/>
        <end position="25"/>
    </location>
</feature>
<keyword evidence="4" id="KW-1185">Reference proteome</keyword>
<sequence>MNRRDTIIIAAVVNAVLLLVLFTTAKHADSKNVDIPLGVVPSKVVEIAPQLEKVVEKSSEVVVEAGPQRIVKEELAAQFTESKPVVVNPVPISVAPQAAAPVKSPTVAHLTPANPEVSDSTKERESVHPSYTTIVVKKGDFLERIARANQTTVATLMQINDLSSTQLKIGQVIKVPVSDKVASPKNPQAKVVDPEDYYIVQDGDSPWTIALRHHIRLEELLKMNDLDEQKARKLRAGDRLRIR</sequence>
<dbReference type="PANTHER" id="PTHR33734:SF22">
    <property type="entry name" value="MEMBRANE-BOUND LYTIC MUREIN TRANSGLYCOSYLASE D"/>
    <property type="match status" value="1"/>
</dbReference>
<feature type="domain" description="LysM" evidence="2">
    <location>
        <begin position="196"/>
        <end position="242"/>
    </location>
</feature>